<dbReference type="InterPro" id="IPR004821">
    <property type="entry name" value="Cyt_trans-like"/>
</dbReference>
<name>A0A1I2K602_9CLOT</name>
<dbReference type="GeneID" id="90543658"/>
<dbReference type="CDD" id="cd00377">
    <property type="entry name" value="ICL_PEPM"/>
    <property type="match status" value="1"/>
</dbReference>
<dbReference type="SUPFAM" id="SSF51621">
    <property type="entry name" value="Phosphoenolpyruvate/pyruvate domain"/>
    <property type="match status" value="1"/>
</dbReference>
<dbReference type="Proteomes" id="UP000182135">
    <property type="component" value="Unassembled WGS sequence"/>
</dbReference>
<dbReference type="OrthoDB" id="9802794at2"/>
<organism evidence="5 6">
    <name type="scientific">Clostridium cadaveris</name>
    <dbReference type="NCBI Taxonomy" id="1529"/>
    <lineage>
        <taxon>Bacteria</taxon>
        <taxon>Bacillati</taxon>
        <taxon>Bacillota</taxon>
        <taxon>Clostridia</taxon>
        <taxon>Eubacteriales</taxon>
        <taxon>Clostridiaceae</taxon>
        <taxon>Clostridium</taxon>
    </lineage>
</organism>
<dbReference type="AlphaFoldDB" id="A0A1I2K602"/>
<dbReference type="NCBIfam" id="TIGR00125">
    <property type="entry name" value="cyt_tran_rel"/>
    <property type="match status" value="1"/>
</dbReference>
<dbReference type="PANTHER" id="PTHR42905:SF7">
    <property type="entry name" value="PHOSPHOENOLPYRUVATE PHOSPHOMUTASE"/>
    <property type="match status" value="1"/>
</dbReference>
<evidence type="ECO:0000313" key="5">
    <source>
        <dbReference type="EMBL" id="SFF60491.1"/>
    </source>
</evidence>
<dbReference type="InterPro" id="IPR012698">
    <property type="entry name" value="PEnolPyrv_PMutase_core"/>
</dbReference>
<dbReference type="Gene3D" id="3.20.20.60">
    <property type="entry name" value="Phosphoenolpyruvate-binding domains"/>
    <property type="match status" value="1"/>
</dbReference>
<evidence type="ECO:0000256" key="2">
    <source>
        <dbReference type="ARBA" id="ARBA00024063"/>
    </source>
</evidence>
<evidence type="ECO:0000313" key="6">
    <source>
        <dbReference type="Proteomes" id="UP000182135"/>
    </source>
</evidence>
<dbReference type="GO" id="GO:0050188">
    <property type="term" value="F:phosphoenolpyruvate mutase activity"/>
    <property type="evidence" value="ECO:0007669"/>
    <property type="project" value="UniProtKB-EC"/>
</dbReference>
<dbReference type="InterPro" id="IPR014729">
    <property type="entry name" value="Rossmann-like_a/b/a_fold"/>
</dbReference>
<keyword evidence="1" id="KW-0413">Isomerase</keyword>
<dbReference type="RefSeq" id="WP_027637546.1">
    <property type="nucleotide sequence ID" value="NZ_BAAACD010000006.1"/>
</dbReference>
<dbReference type="NCBIfam" id="TIGR02320">
    <property type="entry name" value="PEP_mutase"/>
    <property type="match status" value="1"/>
</dbReference>
<dbReference type="eggNOG" id="COG0615">
    <property type="taxonomic scope" value="Bacteria"/>
</dbReference>
<dbReference type="EMBL" id="FOOE01000004">
    <property type="protein sequence ID" value="SFF60491.1"/>
    <property type="molecule type" value="Genomic_DNA"/>
</dbReference>
<evidence type="ECO:0000259" key="4">
    <source>
        <dbReference type="Pfam" id="PF01467"/>
    </source>
</evidence>
<dbReference type="InterPro" id="IPR040442">
    <property type="entry name" value="Pyrv_kinase-like_dom_sf"/>
</dbReference>
<dbReference type="InterPro" id="IPR015813">
    <property type="entry name" value="Pyrv/PenolPyrv_kinase-like_dom"/>
</dbReference>
<dbReference type="Pfam" id="PF13714">
    <property type="entry name" value="PEP_mutase"/>
    <property type="match status" value="1"/>
</dbReference>
<dbReference type="InterPro" id="IPR039556">
    <property type="entry name" value="ICL/PEPM"/>
</dbReference>
<feature type="domain" description="Cytidyltransferase-like" evidence="4">
    <location>
        <begin position="16"/>
        <end position="101"/>
    </location>
</feature>
<evidence type="ECO:0000256" key="1">
    <source>
        <dbReference type="ARBA" id="ARBA00023235"/>
    </source>
</evidence>
<gene>
    <name evidence="5" type="ORF">SAMN04487885_10418</name>
</gene>
<protein>
    <recommendedName>
        <fullName evidence="2">phosphoenolpyruvate mutase</fullName>
        <ecNumber evidence="2">5.4.2.9</ecNumber>
    </recommendedName>
</protein>
<evidence type="ECO:0000256" key="3">
    <source>
        <dbReference type="ARBA" id="ARBA00038455"/>
    </source>
</evidence>
<dbReference type="PANTHER" id="PTHR42905">
    <property type="entry name" value="PHOSPHOENOLPYRUVATE CARBOXYLASE"/>
    <property type="match status" value="1"/>
</dbReference>
<accession>A0A1I2K602</accession>
<sequence>MNKERVKKVYACFSTDVLHEGHINIINEAQKYGELTVGVLSDEACVKFDRFSTISLDEKIKMFEKIPGVSRVIIQKNTTYKDVLDDLKPDYVVHGDNWKSGPQRIIRDGVIEILSKWDGKLIEVPYTRNENVKAIDDTTREKLSMPEYRRKRLGQLLKLRPIVKAIEVHNGITGLIAEKTVVERDGELDQFDAMWISSLCDSTAKGKPDIELVDMSSRLDTVNDVMDVTTKPIILDGDTGGLVEHFVYNVRTLERMGVSAIIIEDKTGLKKNSLFGTEVKQTQDTIENFCYKISEGKKALRTSEFMIIARIESLILEQGMDDALNRAYAYVEAGADGIMIHSRKKDPAEIFEFCDTFRKTNKETPIVVVPTSFNMVTEEEFVEHGVNIVIYANQLTRSAFPAMQDTATKILQCHRAKEVDESLMSIKDIITLID</sequence>
<dbReference type="STRING" id="1529.SAMN04487885_10418"/>
<dbReference type="Pfam" id="PF01467">
    <property type="entry name" value="CTP_transf_like"/>
    <property type="match status" value="1"/>
</dbReference>
<proteinExistence type="inferred from homology"/>
<comment type="similarity">
    <text evidence="3">Belongs to the isocitrate lyase/PEP mutase superfamily. PEP mutase family.</text>
</comment>
<keyword evidence="5" id="KW-0670">Pyruvate</keyword>
<dbReference type="eggNOG" id="COG2513">
    <property type="taxonomic scope" value="Bacteria"/>
</dbReference>
<dbReference type="SUPFAM" id="SSF52374">
    <property type="entry name" value="Nucleotidylyl transferase"/>
    <property type="match status" value="1"/>
</dbReference>
<dbReference type="Gene3D" id="3.40.50.620">
    <property type="entry name" value="HUPs"/>
    <property type="match status" value="1"/>
</dbReference>
<dbReference type="EC" id="5.4.2.9" evidence="2"/>
<reference evidence="5 6" key="1">
    <citation type="submission" date="2016-10" db="EMBL/GenBank/DDBJ databases">
        <authorList>
            <person name="de Groot N.N."/>
        </authorList>
    </citation>
    <scope>NUCLEOTIDE SEQUENCE [LARGE SCALE GENOMIC DNA]</scope>
    <source>
        <strain evidence="5 6">NLAE-zl-G419</strain>
    </source>
</reference>
<keyword evidence="6" id="KW-1185">Reference proteome</keyword>